<name>A0AAV5LC44_9ROSI</name>
<reference evidence="1 2" key="1">
    <citation type="journal article" date="2021" name="Commun. Biol.">
        <title>The genome of Shorea leprosula (Dipterocarpaceae) highlights the ecological relevance of drought in aseasonal tropical rainforests.</title>
        <authorList>
            <person name="Ng K.K.S."/>
            <person name="Kobayashi M.J."/>
            <person name="Fawcett J.A."/>
            <person name="Hatakeyama M."/>
            <person name="Paape T."/>
            <person name="Ng C.H."/>
            <person name="Ang C.C."/>
            <person name="Tnah L.H."/>
            <person name="Lee C.T."/>
            <person name="Nishiyama T."/>
            <person name="Sese J."/>
            <person name="O'Brien M.J."/>
            <person name="Copetti D."/>
            <person name="Mohd Noor M.I."/>
            <person name="Ong R.C."/>
            <person name="Putra M."/>
            <person name="Sireger I.Z."/>
            <person name="Indrioko S."/>
            <person name="Kosugi Y."/>
            <person name="Izuno A."/>
            <person name="Isagi Y."/>
            <person name="Lee S.L."/>
            <person name="Shimizu K.K."/>
        </authorList>
    </citation>
    <scope>NUCLEOTIDE SEQUENCE [LARGE SCALE GENOMIC DNA]</scope>
    <source>
        <strain evidence="1">214</strain>
    </source>
</reference>
<protein>
    <submittedName>
        <fullName evidence="1">Uncharacterized protein</fullName>
    </submittedName>
</protein>
<proteinExistence type="predicted"/>
<dbReference type="EMBL" id="BPVZ01000107">
    <property type="protein sequence ID" value="GKV34820.1"/>
    <property type="molecule type" value="Genomic_DNA"/>
</dbReference>
<sequence length="207" mass="23133">MIHISIGCLSVLWQSSRVAQRKRSKLCSDHGELVKHLFVLDCVKPFTSLDGPQFEFWGQNSFLGGPPNSALFLLLSRPLQLPKAPKLPATIFLRKPVGSLILSFFSCSRTRFRSLKSSPLCRNSRSARFLPSPVCKLQLVGAKFWAFRISPSMPPAFPQIVAPALLAGFMILEKNPLRLASVLANFWKCSYCSWYCSRTDGQQLTGI</sequence>
<dbReference type="AlphaFoldDB" id="A0AAV5LC44"/>
<keyword evidence="2" id="KW-1185">Reference proteome</keyword>
<evidence type="ECO:0000313" key="2">
    <source>
        <dbReference type="Proteomes" id="UP001054252"/>
    </source>
</evidence>
<evidence type="ECO:0000313" key="1">
    <source>
        <dbReference type="EMBL" id="GKV34820.1"/>
    </source>
</evidence>
<organism evidence="1 2">
    <name type="scientific">Rubroshorea leprosula</name>
    <dbReference type="NCBI Taxonomy" id="152421"/>
    <lineage>
        <taxon>Eukaryota</taxon>
        <taxon>Viridiplantae</taxon>
        <taxon>Streptophyta</taxon>
        <taxon>Embryophyta</taxon>
        <taxon>Tracheophyta</taxon>
        <taxon>Spermatophyta</taxon>
        <taxon>Magnoliopsida</taxon>
        <taxon>eudicotyledons</taxon>
        <taxon>Gunneridae</taxon>
        <taxon>Pentapetalae</taxon>
        <taxon>rosids</taxon>
        <taxon>malvids</taxon>
        <taxon>Malvales</taxon>
        <taxon>Dipterocarpaceae</taxon>
        <taxon>Rubroshorea</taxon>
    </lineage>
</organism>
<dbReference type="Proteomes" id="UP001054252">
    <property type="component" value="Unassembled WGS sequence"/>
</dbReference>
<accession>A0AAV5LC44</accession>
<gene>
    <name evidence="1" type="ORF">SLEP1_g43161</name>
</gene>
<comment type="caution">
    <text evidence="1">The sequence shown here is derived from an EMBL/GenBank/DDBJ whole genome shotgun (WGS) entry which is preliminary data.</text>
</comment>